<organism evidence="7 8">
    <name type="scientific">Taxus chinensis</name>
    <name type="common">Chinese yew</name>
    <name type="synonym">Taxus wallichiana var. chinensis</name>
    <dbReference type="NCBI Taxonomy" id="29808"/>
    <lineage>
        <taxon>Eukaryota</taxon>
        <taxon>Viridiplantae</taxon>
        <taxon>Streptophyta</taxon>
        <taxon>Embryophyta</taxon>
        <taxon>Tracheophyta</taxon>
        <taxon>Spermatophyta</taxon>
        <taxon>Pinopsida</taxon>
        <taxon>Pinidae</taxon>
        <taxon>Conifers II</taxon>
        <taxon>Cupressales</taxon>
        <taxon>Taxaceae</taxon>
        <taxon>Taxus</taxon>
    </lineage>
</organism>
<dbReference type="GO" id="GO:0016020">
    <property type="term" value="C:membrane"/>
    <property type="evidence" value="ECO:0007669"/>
    <property type="project" value="UniProtKB-SubCell"/>
</dbReference>
<dbReference type="Pfam" id="PF00083">
    <property type="entry name" value="Sugar_tr"/>
    <property type="match status" value="1"/>
</dbReference>
<dbReference type="OMA" id="TSIMSEW"/>
<reference evidence="7 8" key="1">
    <citation type="journal article" date="2021" name="Nat. Plants">
        <title>The Taxus genome provides insights into paclitaxel biosynthesis.</title>
        <authorList>
            <person name="Xiong X."/>
            <person name="Gou J."/>
            <person name="Liao Q."/>
            <person name="Li Y."/>
            <person name="Zhou Q."/>
            <person name="Bi G."/>
            <person name="Li C."/>
            <person name="Du R."/>
            <person name="Wang X."/>
            <person name="Sun T."/>
            <person name="Guo L."/>
            <person name="Liang H."/>
            <person name="Lu P."/>
            <person name="Wu Y."/>
            <person name="Zhang Z."/>
            <person name="Ro D.K."/>
            <person name="Shang Y."/>
            <person name="Huang S."/>
            <person name="Yan J."/>
        </authorList>
    </citation>
    <scope>NUCLEOTIDE SEQUENCE [LARGE SCALE GENOMIC DNA]</scope>
    <source>
        <strain evidence="7">Ta-2019</strain>
    </source>
</reference>
<feature type="domain" description="Major facilitator superfamily (MFS) profile" evidence="6">
    <location>
        <begin position="36"/>
        <end position="277"/>
    </location>
</feature>
<dbReference type="PANTHER" id="PTHR24064">
    <property type="entry name" value="SOLUTE CARRIER FAMILY 22 MEMBER"/>
    <property type="match status" value="1"/>
</dbReference>
<keyword evidence="3 5" id="KW-1133">Transmembrane helix</keyword>
<feature type="transmembrane region" description="Helical" evidence="5">
    <location>
        <begin position="207"/>
        <end position="228"/>
    </location>
</feature>
<dbReference type="Proteomes" id="UP000824469">
    <property type="component" value="Unassembled WGS sequence"/>
</dbReference>
<feature type="transmembrane region" description="Helical" evidence="5">
    <location>
        <begin position="240"/>
        <end position="259"/>
    </location>
</feature>
<feature type="transmembrane region" description="Helical" evidence="5">
    <location>
        <begin position="150"/>
        <end position="167"/>
    </location>
</feature>
<gene>
    <name evidence="7" type="ORF">KI387_031934</name>
</gene>
<evidence type="ECO:0000256" key="5">
    <source>
        <dbReference type="SAM" id="Phobius"/>
    </source>
</evidence>
<keyword evidence="2 5" id="KW-0812">Transmembrane</keyword>
<comment type="subcellular location">
    <subcellularLocation>
        <location evidence="1">Membrane</location>
        <topology evidence="1">Multi-pass membrane protein</topology>
    </subcellularLocation>
</comment>
<dbReference type="InterPro" id="IPR020846">
    <property type="entry name" value="MFS_dom"/>
</dbReference>
<proteinExistence type="predicted"/>
<accession>A0AA38F4Q1</accession>
<dbReference type="EMBL" id="JAHRHJ020003813">
    <property type="protein sequence ID" value="KAH9287817.1"/>
    <property type="molecule type" value="Genomic_DNA"/>
</dbReference>
<feature type="transmembrane region" description="Helical" evidence="5">
    <location>
        <begin position="120"/>
        <end position="138"/>
    </location>
</feature>
<feature type="non-terminal residue" evidence="7">
    <location>
        <position position="1"/>
    </location>
</feature>
<protein>
    <recommendedName>
        <fullName evidence="6">Major facilitator superfamily (MFS) profile domain-containing protein</fullName>
    </recommendedName>
</protein>
<dbReference type="InterPro" id="IPR005828">
    <property type="entry name" value="MFS_sugar_transport-like"/>
</dbReference>
<dbReference type="Gene3D" id="1.20.1250.20">
    <property type="entry name" value="MFS general substrate transporter like domains"/>
    <property type="match status" value="1"/>
</dbReference>
<dbReference type="InterPro" id="IPR036259">
    <property type="entry name" value="MFS_trans_sf"/>
</dbReference>
<keyword evidence="8" id="KW-1185">Reference proteome</keyword>
<evidence type="ECO:0000313" key="8">
    <source>
        <dbReference type="Proteomes" id="UP000824469"/>
    </source>
</evidence>
<evidence type="ECO:0000313" key="7">
    <source>
        <dbReference type="EMBL" id="KAH9287817.1"/>
    </source>
</evidence>
<name>A0AA38F4Q1_TAXCH</name>
<dbReference type="PROSITE" id="PS50850">
    <property type="entry name" value="MFS"/>
    <property type="match status" value="1"/>
</dbReference>
<dbReference type="SUPFAM" id="SSF103473">
    <property type="entry name" value="MFS general substrate transporter"/>
    <property type="match status" value="1"/>
</dbReference>
<evidence type="ECO:0000256" key="3">
    <source>
        <dbReference type="ARBA" id="ARBA00022989"/>
    </source>
</evidence>
<dbReference type="AlphaFoldDB" id="A0AA38F4Q1"/>
<evidence type="ECO:0000256" key="4">
    <source>
        <dbReference type="ARBA" id="ARBA00023136"/>
    </source>
</evidence>
<evidence type="ECO:0000256" key="2">
    <source>
        <dbReference type="ARBA" id="ARBA00022692"/>
    </source>
</evidence>
<evidence type="ECO:0000259" key="6">
    <source>
        <dbReference type="PROSITE" id="PS50850"/>
    </source>
</evidence>
<sequence length="277" mass="31084">MESKEESGIEQQHMRLSVDEIIEKYVGGFGGAQLFQVLVVSLGWGFDAQNTFLPIFTDAQPSWRCSTSPHFLEMTAQTQTCTPQSSLCDMDPHLWEWNAPKNASIISEWDLLCANSFKAGIPQFFFFTGALLGCIMLGPLADSSIGRKRMLFLSSLILSVTGFLTALSPNIWIYSLLRAFCGFGRAPVSTCCLVLSTEIVGRKWRGLIGFLGFFACTLGFLSLPTLAYLTRLHFSWRSTYIYLSIPPLAYSLFLLPFVWESPRWLLLRRGNSNEALQ</sequence>
<evidence type="ECO:0000256" key="1">
    <source>
        <dbReference type="ARBA" id="ARBA00004141"/>
    </source>
</evidence>
<feature type="transmembrane region" description="Helical" evidence="5">
    <location>
        <begin position="173"/>
        <end position="195"/>
    </location>
</feature>
<keyword evidence="4 5" id="KW-0472">Membrane</keyword>
<dbReference type="GO" id="GO:0022857">
    <property type="term" value="F:transmembrane transporter activity"/>
    <property type="evidence" value="ECO:0007669"/>
    <property type="project" value="InterPro"/>
</dbReference>
<comment type="caution">
    <text evidence="7">The sequence shown here is derived from an EMBL/GenBank/DDBJ whole genome shotgun (WGS) entry which is preliminary data.</text>
</comment>